<sequence>MARFRITVTDKDGRKLTRETNDPEEARRIENTPFRKGGSVMHTHTEIHDDDQQDGGR</sequence>
<proteinExistence type="predicted"/>
<dbReference type="RefSeq" id="WP_178378709.1">
    <property type="nucleotide sequence ID" value="NZ_FQZK01000049.1"/>
</dbReference>
<reference evidence="2 3" key="1">
    <citation type="submission" date="2016-11" db="EMBL/GenBank/DDBJ databases">
        <authorList>
            <person name="Jaros S."/>
            <person name="Januszkiewicz K."/>
            <person name="Wedrychowicz H."/>
        </authorList>
    </citation>
    <scope>NUCLEOTIDE SEQUENCE [LARGE SCALE GENOMIC DNA]</scope>
    <source>
        <strain evidence="2 3">CGMCC 4.5723</strain>
    </source>
</reference>
<dbReference type="Proteomes" id="UP000184452">
    <property type="component" value="Unassembled WGS sequence"/>
</dbReference>
<keyword evidence="3" id="KW-1185">Reference proteome</keyword>
<evidence type="ECO:0000256" key="1">
    <source>
        <dbReference type="SAM" id="MobiDB-lite"/>
    </source>
</evidence>
<feature type="compositionally biased region" description="Basic and acidic residues" evidence="1">
    <location>
        <begin position="8"/>
        <end position="30"/>
    </location>
</feature>
<feature type="region of interest" description="Disordered" evidence="1">
    <location>
        <begin position="1"/>
        <end position="57"/>
    </location>
</feature>
<organism evidence="2 3">
    <name type="scientific">Nocardiopsis flavescens</name>
    <dbReference type="NCBI Taxonomy" id="758803"/>
    <lineage>
        <taxon>Bacteria</taxon>
        <taxon>Bacillati</taxon>
        <taxon>Actinomycetota</taxon>
        <taxon>Actinomycetes</taxon>
        <taxon>Streptosporangiales</taxon>
        <taxon>Nocardiopsidaceae</taxon>
        <taxon>Nocardiopsis</taxon>
    </lineage>
</organism>
<dbReference type="STRING" id="758803.SAMN05421803_14916"/>
<dbReference type="AlphaFoldDB" id="A0A1M6WRJ5"/>
<evidence type="ECO:0000313" key="3">
    <source>
        <dbReference type="Proteomes" id="UP000184452"/>
    </source>
</evidence>
<gene>
    <name evidence="2" type="ORF">SAMN05421803_14916</name>
</gene>
<accession>A0A1M6WRJ5</accession>
<protein>
    <submittedName>
        <fullName evidence="2">Uncharacterized protein</fullName>
    </submittedName>
</protein>
<feature type="compositionally biased region" description="Acidic residues" evidence="1">
    <location>
        <begin position="48"/>
        <end position="57"/>
    </location>
</feature>
<dbReference type="EMBL" id="FQZK01000049">
    <property type="protein sequence ID" value="SHK96380.1"/>
    <property type="molecule type" value="Genomic_DNA"/>
</dbReference>
<name>A0A1M6WRJ5_9ACTN</name>
<evidence type="ECO:0000313" key="2">
    <source>
        <dbReference type="EMBL" id="SHK96380.1"/>
    </source>
</evidence>